<gene>
    <name evidence="3" type="ORF">C5E45_28755</name>
</gene>
<proteinExistence type="predicted"/>
<name>A0A2S6AHX4_9NOCA</name>
<dbReference type="Proteomes" id="UP000239874">
    <property type="component" value="Unassembled WGS sequence"/>
</dbReference>
<keyword evidence="2" id="KW-0472">Membrane</keyword>
<evidence type="ECO:0000313" key="4">
    <source>
        <dbReference type="Proteomes" id="UP000239874"/>
    </source>
</evidence>
<reference evidence="3 4" key="1">
    <citation type="submission" date="2018-02" db="EMBL/GenBank/DDBJ databases">
        <title>8 Nocardia nova and 1 Nocardia cyriacigeorgica strain used for evolution to TMP-SMX.</title>
        <authorList>
            <person name="Mehta H."/>
            <person name="Weng J."/>
            <person name="Shamoo Y."/>
        </authorList>
    </citation>
    <scope>NUCLEOTIDE SEQUENCE [LARGE SCALE GENOMIC DNA]</scope>
    <source>
        <strain evidence="3 4">MDA3139</strain>
    </source>
</reference>
<feature type="transmembrane region" description="Helical" evidence="2">
    <location>
        <begin position="112"/>
        <end position="130"/>
    </location>
</feature>
<evidence type="ECO:0000313" key="3">
    <source>
        <dbReference type="EMBL" id="PPJ34825.1"/>
    </source>
</evidence>
<dbReference type="AlphaFoldDB" id="A0A2S6AHX4"/>
<dbReference type="InterPro" id="IPR021449">
    <property type="entry name" value="DUF3099"/>
</dbReference>
<dbReference type="EMBL" id="PSZC01000027">
    <property type="protein sequence ID" value="PPJ34825.1"/>
    <property type="molecule type" value="Genomic_DNA"/>
</dbReference>
<dbReference type="Pfam" id="PF11298">
    <property type="entry name" value="DUF3099"/>
    <property type="match status" value="1"/>
</dbReference>
<protein>
    <submittedName>
        <fullName evidence="3">DUF3099 domain-containing protein</fullName>
    </submittedName>
</protein>
<feature type="region of interest" description="Disordered" evidence="1">
    <location>
        <begin position="1"/>
        <end position="88"/>
    </location>
</feature>
<keyword evidence="2" id="KW-1133">Transmembrane helix</keyword>
<organism evidence="3 4">
    <name type="scientific">Nocardia nova</name>
    <dbReference type="NCBI Taxonomy" id="37330"/>
    <lineage>
        <taxon>Bacteria</taxon>
        <taxon>Bacillati</taxon>
        <taxon>Actinomycetota</taxon>
        <taxon>Actinomycetes</taxon>
        <taxon>Mycobacteriales</taxon>
        <taxon>Nocardiaceae</taxon>
        <taxon>Nocardia</taxon>
    </lineage>
</organism>
<accession>A0A2S6AHX4</accession>
<comment type="caution">
    <text evidence="3">The sequence shown here is derived from an EMBL/GenBank/DDBJ whole genome shotgun (WGS) entry which is preliminary data.</text>
</comment>
<sequence length="190" mass="20441">MQRDGDSSDLPPESRTSGPGRVGSEHHDARAAEPAGSANTAEGNTAEGPEVSAPADDPRPSGATFERRPPGSIPRPTRASTGYFPGEDKHPVLITEAAPSLDQQHRARVKRYMILMAFRIPCLVLAAVAYGLWSNALISLVIIGVSIPLPWIAVLIANDRPPRSKDEPSRWDERRAAKALESGQHRSIDG</sequence>
<feature type="transmembrane region" description="Helical" evidence="2">
    <location>
        <begin position="136"/>
        <end position="157"/>
    </location>
</feature>
<evidence type="ECO:0000256" key="1">
    <source>
        <dbReference type="SAM" id="MobiDB-lite"/>
    </source>
</evidence>
<keyword evidence="2" id="KW-0812">Transmembrane</keyword>
<feature type="region of interest" description="Disordered" evidence="1">
    <location>
        <begin position="161"/>
        <end position="190"/>
    </location>
</feature>
<evidence type="ECO:0000256" key="2">
    <source>
        <dbReference type="SAM" id="Phobius"/>
    </source>
</evidence>
<dbReference type="OrthoDB" id="5188998at2"/>